<dbReference type="PROSITE" id="PS51186">
    <property type="entry name" value="GNAT"/>
    <property type="match status" value="1"/>
</dbReference>
<evidence type="ECO:0000313" key="4">
    <source>
        <dbReference type="Proteomes" id="UP001201873"/>
    </source>
</evidence>
<reference evidence="3 4" key="1">
    <citation type="submission" date="2022-04" db="EMBL/GenBank/DDBJ databases">
        <title>Genome diversity in the genus Frankia.</title>
        <authorList>
            <person name="Carlos-Shanley C."/>
            <person name="Hahn D."/>
        </authorList>
    </citation>
    <scope>NUCLEOTIDE SEQUENCE [LARGE SCALE GENOMIC DNA]</scope>
    <source>
        <strain evidence="3 4">Ag45/Mut15</strain>
    </source>
</reference>
<sequence>MELSVIDNPERHRYEARTSDGQVAGFVQYQRRGDRITLVHTEVAAEFEGKGVGSALAAGSLDDVRAQGLSVVPQCPYIRRYIDRHPSYADLVAVEP</sequence>
<dbReference type="PANTHER" id="PTHR31435:SF10">
    <property type="entry name" value="BSR4717 PROTEIN"/>
    <property type="match status" value="1"/>
</dbReference>
<dbReference type="SUPFAM" id="SSF55729">
    <property type="entry name" value="Acyl-CoA N-acyltransferases (Nat)"/>
    <property type="match status" value="1"/>
</dbReference>
<evidence type="ECO:0000259" key="2">
    <source>
        <dbReference type="PROSITE" id="PS51729"/>
    </source>
</evidence>
<name>A0ABT0JW43_9ACTN</name>
<evidence type="ECO:0000313" key="3">
    <source>
        <dbReference type="EMBL" id="MCK9875620.1"/>
    </source>
</evidence>
<dbReference type="InterPro" id="IPR031165">
    <property type="entry name" value="GNAT_YJDJ"/>
</dbReference>
<feature type="domain" description="N-acetyltransferase" evidence="2">
    <location>
        <begin position="6"/>
        <end position="93"/>
    </location>
</feature>
<proteinExistence type="predicted"/>
<dbReference type="InterPro" id="IPR000182">
    <property type="entry name" value="GNAT_dom"/>
</dbReference>
<dbReference type="PANTHER" id="PTHR31435">
    <property type="entry name" value="PROTEIN NATD1"/>
    <property type="match status" value="1"/>
</dbReference>
<dbReference type="CDD" id="cd04301">
    <property type="entry name" value="NAT_SF"/>
    <property type="match status" value="1"/>
</dbReference>
<protein>
    <submittedName>
        <fullName evidence="3">N-acetyltransferase</fullName>
    </submittedName>
</protein>
<gene>
    <name evidence="3" type="ORF">MXD59_07525</name>
</gene>
<dbReference type="Pfam" id="PF14542">
    <property type="entry name" value="Acetyltransf_CG"/>
    <property type="match status" value="1"/>
</dbReference>
<accession>A0ABT0JW43</accession>
<dbReference type="Gene3D" id="3.40.630.30">
    <property type="match status" value="1"/>
</dbReference>
<organism evidence="3 4">
    <name type="scientific">Frankia umida</name>
    <dbReference type="NCBI Taxonomy" id="573489"/>
    <lineage>
        <taxon>Bacteria</taxon>
        <taxon>Bacillati</taxon>
        <taxon>Actinomycetota</taxon>
        <taxon>Actinomycetes</taxon>
        <taxon>Frankiales</taxon>
        <taxon>Frankiaceae</taxon>
        <taxon>Frankia</taxon>
    </lineage>
</organism>
<feature type="domain" description="N-acetyltransferase" evidence="1">
    <location>
        <begin position="1"/>
        <end position="96"/>
    </location>
</feature>
<keyword evidence="4" id="KW-1185">Reference proteome</keyword>
<dbReference type="Proteomes" id="UP001201873">
    <property type="component" value="Unassembled WGS sequence"/>
</dbReference>
<dbReference type="PROSITE" id="PS51729">
    <property type="entry name" value="GNAT_YJDJ"/>
    <property type="match status" value="1"/>
</dbReference>
<dbReference type="RefSeq" id="WP_248824041.1">
    <property type="nucleotide sequence ID" value="NZ_JALKFT010000005.1"/>
</dbReference>
<evidence type="ECO:0000259" key="1">
    <source>
        <dbReference type="PROSITE" id="PS51186"/>
    </source>
</evidence>
<dbReference type="InterPro" id="IPR045057">
    <property type="entry name" value="Gcn5-rel_NAT"/>
</dbReference>
<comment type="caution">
    <text evidence="3">The sequence shown here is derived from an EMBL/GenBank/DDBJ whole genome shotgun (WGS) entry which is preliminary data.</text>
</comment>
<dbReference type="EMBL" id="JALKFT010000005">
    <property type="protein sequence ID" value="MCK9875620.1"/>
    <property type="molecule type" value="Genomic_DNA"/>
</dbReference>
<dbReference type="InterPro" id="IPR016181">
    <property type="entry name" value="Acyl_CoA_acyltransferase"/>
</dbReference>